<evidence type="ECO:0000313" key="1">
    <source>
        <dbReference type="EMBL" id="MBX56339.1"/>
    </source>
</evidence>
<accession>A0A2P2PP04</accession>
<name>A0A2P2PP04_RHIMU</name>
<sequence length="48" mass="5439">MIKKVGEIKQVCQMSGTGSNIFQGQDKCMERKTSYHKRLFKMANVGCV</sequence>
<proteinExistence type="predicted"/>
<dbReference type="EMBL" id="GGEC01075855">
    <property type="protein sequence ID" value="MBX56339.1"/>
    <property type="molecule type" value="Transcribed_RNA"/>
</dbReference>
<organism evidence="1">
    <name type="scientific">Rhizophora mucronata</name>
    <name type="common">Asiatic mangrove</name>
    <dbReference type="NCBI Taxonomy" id="61149"/>
    <lineage>
        <taxon>Eukaryota</taxon>
        <taxon>Viridiplantae</taxon>
        <taxon>Streptophyta</taxon>
        <taxon>Embryophyta</taxon>
        <taxon>Tracheophyta</taxon>
        <taxon>Spermatophyta</taxon>
        <taxon>Magnoliopsida</taxon>
        <taxon>eudicotyledons</taxon>
        <taxon>Gunneridae</taxon>
        <taxon>Pentapetalae</taxon>
        <taxon>rosids</taxon>
        <taxon>fabids</taxon>
        <taxon>Malpighiales</taxon>
        <taxon>Rhizophoraceae</taxon>
        <taxon>Rhizophora</taxon>
    </lineage>
</organism>
<dbReference type="AlphaFoldDB" id="A0A2P2PP04"/>
<reference evidence="1" key="1">
    <citation type="submission" date="2018-02" db="EMBL/GenBank/DDBJ databases">
        <title>Rhizophora mucronata_Transcriptome.</title>
        <authorList>
            <person name="Meera S.P."/>
            <person name="Sreeshan A."/>
            <person name="Augustine A."/>
        </authorList>
    </citation>
    <scope>NUCLEOTIDE SEQUENCE</scope>
    <source>
        <tissue evidence="1">Leaf</tissue>
    </source>
</reference>
<protein>
    <submittedName>
        <fullName evidence="1">Uncharacterized protein</fullName>
    </submittedName>
</protein>